<evidence type="ECO:0000256" key="1">
    <source>
        <dbReference type="SAM" id="MobiDB-lite"/>
    </source>
</evidence>
<accession>A0A9P7B8P5</accession>
<feature type="compositionally biased region" description="Basic and acidic residues" evidence="1">
    <location>
        <begin position="449"/>
        <end position="463"/>
    </location>
</feature>
<evidence type="ECO:0008006" key="4">
    <source>
        <dbReference type="Google" id="ProtNLM"/>
    </source>
</evidence>
<name>A0A9P7B8P5_RHOMI</name>
<dbReference type="EMBL" id="PUHQ01000015">
    <property type="protein sequence ID" value="KAG0664217.1"/>
    <property type="molecule type" value="Genomic_DNA"/>
</dbReference>
<proteinExistence type="predicted"/>
<reference evidence="2 3" key="1">
    <citation type="submission" date="2020-11" db="EMBL/GenBank/DDBJ databases">
        <title>Kefir isolates.</title>
        <authorList>
            <person name="Marcisauskas S."/>
            <person name="Kim Y."/>
            <person name="Blasche S."/>
        </authorList>
    </citation>
    <scope>NUCLEOTIDE SEQUENCE [LARGE SCALE GENOMIC DNA]</scope>
    <source>
        <strain evidence="2 3">KR</strain>
    </source>
</reference>
<feature type="compositionally biased region" description="Low complexity" evidence="1">
    <location>
        <begin position="349"/>
        <end position="377"/>
    </location>
</feature>
<dbReference type="Proteomes" id="UP000777482">
    <property type="component" value="Unassembled WGS sequence"/>
</dbReference>
<feature type="compositionally biased region" description="Basic and acidic residues" evidence="1">
    <location>
        <begin position="333"/>
        <end position="345"/>
    </location>
</feature>
<feature type="region of interest" description="Disordered" evidence="1">
    <location>
        <begin position="172"/>
        <end position="218"/>
    </location>
</feature>
<feature type="compositionally biased region" description="Basic and acidic residues" evidence="1">
    <location>
        <begin position="419"/>
        <end position="442"/>
    </location>
</feature>
<feature type="region of interest" description="Disordered" evidence="1">
    <location>
        <begin position="308"/>
        <end position="463"/>
    </location>
</feature>
<feature type="compositionally biased region" description="Basic and acidic residues" evidence="1">
    <location>
        <begin position="206"/>
        <end position="217"/>
    </location>
</feature>
<dbReference type="AlphaFoldDB" id="A0A9P7B8P5"/>
<evidence type="ECO:0000313" key="3">
    <source>
        <dbReference type="Proteomes" id="UP000777482"/>
    </source>
</evidence>
<organism evidence="2 3">
    <name type="scientific">Rhodotorula mucilaginosa</name>
    <name type="common">Yeast</name>
    <name type="synonym">Rhodotorula rubra</name>
    <dbReference type="NCBI Taxonomy" id="5537"/>
    <lineage>
        <taxon>Eukaryota</taxon>
        <taxon>Fungi</taxon>
        <taxon>Dikarya</taxon>
        <taxon>Basidiomycota</taxon>
        <taxon>Pucciniomycotina</taxon>
        <taxon>Microbotryomycetes</taxon>
        <taxon>Sporidiobolales</taxon>
        <taxon>Sporidiobolaceae</taxon>
        <taxon>Rhodotorula</taxon>
    </lineage>
</organism>
<dbReference type="OrthoDB" id="2552978at2759"/>
<comment type="caution">
    <text evidence="2">The sequence shown here is derived from an EMBL/GenBank/DDBJ whole genome shotgun (WGS) entry which is preliminary data.</text>
</comment>
<keyword evidence="3" id="KW-1185">Reference proteome</keyword>
<gene>
    <name evidence="2" type="ORF">C6P46_001681</name>
</gene>
<evidence type="ECO:0000313" key="2">
    <source>
        <dbReference type="EMBL" id="KAG0664217.1"/>
    </source>
</evidence>
<sequence length="463" mass="50628">MKRARVRQTPLPDSELRSPSPTLPLHLYTSLPSSASAHHHSVAIHAREATLLDPRDCNDTLEPVTWTGWVNDDSQQQQRRAEVITDRYRPSGDWDHLLRGHPELTLSLSSPRKPDSYDILHLVPSIPSLSPPTDVNGSASGFGFGFEDLPSDHEELFFLNSSADRVDLERRKKRRKLQDERDQRVRERLLQQGDGDAGDGEAGIEGSHDDGDDKEPPFEINQLMSRLHTTLSRSTNPALLELRILANHGSDPRFASFLKREGRWYDWWVDLREGKGKGKAGAGARRAAKEGPTTATATALGALGGLAAYGSDSDDDNASSSPTGDDDGDGQEAQDRFQVEAKDDAGQGASSSSTASVPESASTVPSTTTTITSSITSAPPPPPPAGLGAPRNGDSVELTVVPQGVKAAEEDREGGQGAKRREEEEKEKAKKKEARAAKAREWARRRREARREEKEEDNHQVVE</sequence>
<feature type="region of interest" description="Disordered" evidence="1">
    <location>
        <begin position="1"/>
        <end position="24"/>
    </location>
</feature>
<protein>
    <recommendedName>
        <fullName evidence="4">SURP motif domain-containing protein</fullName>
    </recommendedName>
</protein>
<feature type="compositionally biased region" description="Basic and acidic residues" evidence="1">
    <location>
        <begin position="177"/>
        <end position="189"/>
    </location>
</feature>